<evidence type="ECO:0000313" key="1">
    <source>
        <dbReference type="EMBL" id="KAK7514065.1"/>
    </source>
</evidence>
<protein>
    <submittedName>
        <fullName evidence="1">Uncharacterized protein</fullName>
    </submittedName>
</protein>
<proteinExistence type="predicted"/>
<organism evidence="1 2">
    <name type="scientific">Phyllosticta citriasiana</name>
    <dbReference type="NCBI Taxonomy" id="595635"/>
    <lineage>
        <taxon>Eukaryota</taxon>
        <taxon>Fungi</taxon>
        <taxon>Dikarya</taxon>
        <taxon>Ascomycota</taxon>
        <taxon>Pezizomycotina</taxon>
        <taxon>Dothideomycetes</taxon>
        <taxon>Dothideomycetes incertae sedis</taxon>
        <taxon>Botryosphaeriales</taxon>
        <taxon>Phyllostictaceae</taxon>
        <taxon>Phyllosticta</taxon>
    </lineage>
</organism>
<accession>A0ABR1KII2</accession>
<dbReference type="EMBL" id="JBBPHU010000009">
    <property type="protein sequence ID" value="KAK7514065.1"/>
    <property type="molecule type" value="Genomic_DNA"/>
</dbReference>
<gene>
    <name evidence="1" type="ORF">IWZ03DRAFT_383740</name>
</gene>
<name>A0ABR1KII2_9PEZI</name>
<comment type="caution">
    <text evidence="1">The sequence shown here is derived from an EMBL/GenBank/DDBJ whole genome shotgun (WGS) entry which is preliminary data.</text>
</comment>
<dbReference type="Proteomes" id="UP001363622">
    <property type="component" value="Unassembled WGS sequence"/>
</dbReference>
<sequence>MSTLDTIEALNPVTIVPGYLGEGWKMDAKADLAHMRNYLKLFREKIANAPKKMSVDEVYRTFKDAFLQADKNLDFFLGHLLSQFGEGGQVWEANRYHRVELKERKELQGYILPFPEA</sequence>
<keyword evidence="2" id="KW-1185">Reference proteome</keyword>
<reference evidence="1 2" key="1">
    <citation type="submission" date="2024-04" db="EMBL/GenBank/DDBJ databases">
        <title>Phyllosticta paracitricarpa is synonymous to the EU quarantine fungus P. citricarpa based on phylogenomic analyses.</title>
        <authorList>
            <consortium name="Lawrence Berkeley National Laboratory"/>
            <person name="Van Ingen-Buijs V.A."/>
            <person name="Van Westerhoven A.C."/>
            <person name="Haridas S."/>
            <person name="Skiadas P."/>
            <person name="Martin F."/>
            <person name="Groenewald J.Z."/>
            <person name="Crous P.W."/>
            <person name="Seidl M.F."/>
        </authorList>
    </citation>
    <scope>NUCLEOTIDE SEQUENCE [LARGE SCALE GENOMIC DNA]</scope>
    <source>
        <strain evidence="1 2">CBS 123371</strain>
    </source>
</reference>
<evidence type="ECO:0000313" key="2">
    <source>
        <dbReference type="Proteomes" id="UP001363622"/>
    </source>
</evidence>